<proteinExistence type="inferred from homology"/>
<protein>
    <submittedName>
        <fullName evidence="9">Pilus assembly protein PilR</fullName>
    </submittedName>
</protein>
<feature type="transmembrane region" description="Helical" evidence="7">
    <location>
        <begin position="333"/>
        <end position="354"/>
    </location>
</feature>
<feature type="domain" description="Type II secretion system protein GspF" evidence="8">
    <location>
        <begin position="235"/>
        <end position="354"/>
    </location>
</feature>
<evidence type="ECO:0000256" key="1">
    <source>
        <dbReference type="ARBA" id="ARBA00004651"/>
    </source>
</evidence>
<dbReference type="PANTHER" id="PTHR30012:SF0">
    <property type="entry name" value="TYPE II SECRETION SYSTEM PROTEIN F-RELATED"/>
    <property type="match status" value="1"/>
</dbReference>
<dbReference type="InterPro" id="IPR018076">
    <property type="entry name" value="T2SS_GspF_dom"/>
</dbReference>
<comment type="subcellular location">
    <subcellularLocation>
        <location evidence="1">Cell membrane</location>
        <topology evidence="1">Multi-pass membrane protein</topology>
    </subcellularLocation>
</comment>
<evidence type="ECO:0000313" key="10">
    <source>
        <dbReference type="Proteomes" id="UP000037727"/>
    </source>
</evidence>
<comment type="caution">
    <text evidence="9">The sequence shown here is derived from an EMBL/GenBank/DDBJ whole genome shotgun (WGS) entry which is preliminary data.</text>
</comment>
<dbReference type="Proteomes" id="UP000037727">
    <property type="component" value="Unassembled WGS sequence"/>
</dbReference>
<evidence type="ECO:0000259" key="8">
    <source>
        <dbReference type="Pfam" id="PF00482"/>
    </source>
</evidence>
<accession>A0ABR5KEF8</accession>
<dbReference type="Gene3D" id="1.20.81.30">
    <property type="entry name" value="Type II secretion system (T2SS), domain F"/>
    <property type="match status" value="2"/>
</dbReference>
<evidence type="ECO:0000256" key="6">
    <source>
        <dbReference type="ARBA" id="ARBA00023136"/>
    </source>
</evidence>
<dbReference type="InterPro" id="IPR003004">
    <property type="entry name" value="GspF/PilC"/>
</dbReference>
<dbReference type="Pfam" id="PF00482">
    <property type="entry name" value="T2SSF"/>
    <property type="match status" value="2"/>
</dbReference>
<dbReference type="RefSeq" id="WP_054476892.1">
    <property type="nucleotide sequence ID" value="NZ_CAWMRL010000009.1"/>
</dbReference>
<name>A0ABR5KEF8_9GAMM</name>
<keyword evidence="3" id="KW-1003">Cell membrane</keyword>
<dbReference type="InterPro" id="IPR042094">
    <property type="entry name" value="T2SS_GspF_sf"/>
</dbReference>
<evidence type="ECO:0000313" key="9">
    <source>
        <dbReference type="EMBL" id="KOY63018.1"/>
    </source>
</evidence>
<reference evidence="9 10" key="1">
    <citation type="submission" date="2015-09" db="EMBL/GenBank/DDBJ databases">
        <title>Draft genome sequence and assembly of Photorhabdus sp. VMG, a bacterial symbiont associated with Heterorhabditis zealandica.</title>
        <authorList>
            <person name="Naidoo S."/>
            <person name="Featherston J."/>
            <person name="Mothupi B."/>
            <person name="Gray V.M."/>
        </authorList>
    </citation>
    <scope>NUCLEOTIDE SEQUENCE [LARGE SCALE GENOMIC DNA]</scope>
    <source>
        <strain evidence="9 10">VMG</strain>
    </source>
</reference>
<evidence type="ECO:0000256" key="2">
    <source>
        <dbReference type="ARBA" id="ARBA00005745"/>
    </source>
</evidence>
<gene>
    <name evidence="9" type="ORF">AM629_05545</name>
</gene>
<dbReference type="PANTHER" id="PTHR30012">
    <property type="entry name" value="GENERAL SECRETION PATHWAY PROTEIN"/>
    <property type="match status" value="1"/>
</dbReference>
<keyword evidence="6 7" id="KW-0472">Membrane</keyword>
<keyword evidence="10" id="KW-1185">Reference proteome</keyword>
<dbReference type="EMBL" id="LJCS01000009">
    <property type="protein sequence ID" value="KOY63018.1"/>
    <property type="molecule type" value="Genomic_DNA"/>
</dbReference>
<evidence type="ECO:0000256" key="4">
    <source>
        <dbReference type="ARBA" id="ARBA00022692"/>
    </source>
</evidence>
<feature type="transmembrane region" description="Helical" evidence="7">
    <location>
        <begin position="186"/>
        <end position="209"/>
    </location>
</feature>
<keyword evidence="4 7" id="KW-0812">Transmembrane</keyword>
<evidence type="ECO:0000256" key="5">
    <source>
        <dbReference type="ARBA" id="ARBA00022989"/>
    </source>
</evidence>
<feature type="domain" description="Type II secretion system protein GspF" evidence="8">
    <location>
        <begin position="36"/>
        <end position="153"/>
    </location>
</feature>
<organism evidence="9 10">
    <name type="scientific">Photorhabdus heterorhabditis</name>
    <dbReference type="NCBI Taxonomy" id="880156"/>
    <lineage>
        <taxon>Bacteria</taxon>
        <taxon>Pseudomonadati</taxon>
        <taxon>Pseudomonadota</taxon>
        <taxon>Gammaproteobacteria</taxon>
        <taxon>Enterobacterales</taxon>
        <taxon>Morganellaceae</taxon>
        <taxon>Photorhabdus</taxon>
    </lineage>
</organism>
<keyword evidence="5 7" id="KW-1133">Transmembrane helix</keyword>
<evidence type="ECO:0000256" key="7">
    <source>
        <dbReference type="SAM" id="Phobius"/>
    </source>
</evidence>
<feature type="transmembrane region" description="Helical" evidence="7">
    <location>
        <begin position="138"/>
        <end position="157"/>
    </location>
</feature>
<sequence>MFKRQREHALSVDVQVSAVVRWIYRKTFSAKDRIAFYDMLAFLLDNNKSLRQALVDMRNVATDFGKKKHPIAVLLTDCIQALDKGQDALETMLMDWIPVQEATLIGSGVLAGNIADALRRASRIVQGKSEMTSALTGAVVYPAFLLFLVVLMMNLVCDKFIPQLAKLVPREKWQGPLKQLTNISEFFVHHGIVIISILLLLSGLIYWSLGHWQHRKIADLLPPWSVYRTVQGVYFLLNIAALLRVNIQVLNAVKMLGETASPWLETRINETVHYMNQGQHLGLALKSTGYHFPSKDCVNQMMLLTEESGTENILEHYADRWLEQTIKQVKKKAAYLMALCFLLVFSYMLLLLLATKDLNNLVNQMG</sequence>
<comment type="similarity">
    <text evidence="2">Belongs to the GSP F family.</text>
</comment>
<feature type="transmembrane region" description="Helical" evidence="7">
    <location>
        <begin position="229"/>
        <end position="247"/>
    </location>
</feature>
<evidence type="ECO:0000256" key="3">
    <source>
        <dbReference type="ARBA" id="ARBA00022475"/>
    </source>
</evidence>